<keyword evidence="3" id="KW-1185">Reference proteome</keyword>
<feature type="region of interest" description="Disordered" evidence="1">
    <location>
        <begin position="1"/>
        <end position="28"/>
    </location>
</feature>
<accession>A0A6A6RKX7</accession>
<organism evidence="2 3">
    <name type="scientific">Massarina eburnea CBS 473.64</name>
    <dbReference type="NCBI Taxonomy" id="1395130"/>
    <lineage>
        <taxon>Eukaryota</taxon>
        <taxon>Fungi</taxon>
        <taxon>Dikarya</taxon>
        <taxon>Ascomycota</taxon>
        <taxon>Pezizomycotina</taxon>
        <taxon>Dothideomycetes</taxon>
        <taxon>Pleosporomycetidae</taxon>
        <taxon>Pleosporales</taxon>
        <taxon>Massarineae</taxon>
        <taxon>Massarinaceae</taxon>
        <taxon>Massarina</taxon>
    </lineage>
</organism>
<dbReference type="EMBL" id="MU006816">
    <property type="protein sequence ID" value="KAF2634664.1"/>
    <property type="molecule type" value="Genomic_DNA"/>
</dbReference>
<evidence type="ECO:0000313" key="2">
    <source>
        <dbReference type="EMBL" id="KAF2634664.1"/>
    </source>
</evidence>
<dbReference type="PANTHER" id="PTHR38790:SF4">
    <property type="entry name" value="2EXR DOMAIN-CONTAINING PROTEIN"/>
    <property type="match status" value="1"/>
</dbReference>
<gene>
    <name evidence="2" type="ORF">P280DRAFT_538339</name>
</gene>
<dbReference type="AlphaFoldDB" id="A0A6A6RKX7"/>
<dbReference type="Proteomes" id="UP000799753">
    <property type="component" value="Unassembled WGS sequence"/>
</dbReference>
<protein>
    <submittedName>
        <fullName evidence="2">Uncharacterized protein</fullName>
    </submittedName>
</protein>
<reference evidence="2" key="1">
    <citation type="journal article" date="2020" name="Stud. Mycol.">
        <title>101 Dothideomycetes genomes: a test case for predicting lifestyles and emergence of pathogens.</title>
        <authorList>
            <person name="Haridas S."/>
            <person name="Albert R."/>
            <person name="Binder M."/>
            <person name="Bloem J."/>
            <person name="Labutti K."/>
            <person name="Salamov A."/>
            <person name="Andreopoulos B."/>
            <person name="Baker S."/>
            <person name="Barry K."/>
            <person name="Bills G."/>
            <person name="Bluhm B."/>
            <person name="Cannon C."/>
            <person name="Castanera R."/>
            <person name="Culley D."/>
            <person name="Daum C."/>
            <person name="Ezra D."/>
            <person name="Gonzalez J."/>
            <person name="Henrissat B."/>
            <person name="Kuo A."/>
            <person name="Liang C."/>
            <person name="Lipzen A."/>
            <person name="Lutzoni F."/>
            <person name="Magnuson J."/>
            <person name="Mondo S."/>
            <person name="Nolan M."/>
            <person name="Ohm R."/>
            <person name="Pangilinan J."/>
            <person name="Park H.-J."/>
            <person name="Ramirez L."/>
            <person name="Alfaro M."/>
            <person name="Sun H."/>
            <person name="Tritt A."/>
            <person name="Yoshinaga Y."/>
            <person name="Zwiers L.-H."/>
            <person name="Turgeon B."/>
            <person name="Goodwin S."/>
            <person name="Spatafora J."/>
            <person name="Crous P."/>
            <person name="Grigoriev I."/>
        </authorList>
    </citation>
    <scope>NUCLEOTIDE SEQUENCE</scope>
    <source>
        <strain evidence="2">CBS 473.64</strain>
    </source>
</reference>
<dbReference type="OrthoDB" id="5413827at2759"/>
<sequence>MTRLKRKRDEPMTEDDINSHMARKKTLRRSRLHPEATARYNQIHSPLLRLPGEIRNEIYKFALGGICFLANPISNSYKTPPNFLALTRVCQQTYSETSLLPFTLNTFQGVIFNSSRSMIEDRKPRKGLTVRQTGAINTVFFGASQFHILESISYRYSRLLIASQLTSLNTIMVRHYYVRDLEIGQIYMIVSSAEKWAGRNDVEIICKCYQMITNPWRLYSFKWKSGKIREIDMWIGETVQTYREEDKGTWPKELGGEALGFPLRITKE</sequence>
<dbReference type="PANTHER" id="PTHR38790">
    <property type="entry name" value="2EXR DOMAIN-CONTAINING PROTEIN-RELATED"/>
    <property type="match status" value="1"/>
</dbReference>
<evidence type="ECO:0000313" key="3">
    <source>
        <dbReference type="Proteomes" id="UP000799753"/>
    </source>
</evidence>
<evidence type="ECO:0000256" key="1">
    <source>
        <dbReference type="SAM" id="MobiDB-lite"/>
    </source>
</evidence>
<name>A0A6A6RKX7_9PLEO</name>
<proteinExistence type="predicted"/>